<dbReference type="Gene3D" id="2.60.40.3140">
    <property type="match status" value="1"/>
</dbReference>
<accession>A0ABW3KX33</accession>
<dbReference type="Pfam" id="PF01841">
    <property type="entry name" value="Transglut_core"/>
    <property type="match status" value="1"/>
</dbReference>
<sequence length="650" mass="74500">MKQVLTALIFIMSLTYSNAQDYDFGKISKAELQEKFHPKDSAAPAAILYRKEEIRFFYSNNEGFIQEREMHMRIKVYNKDGFDWATKKVYLYQGTNQREQITGIKGFSYNLVNGKIEKEKLKSDGKFEEDYNDYTKISSFTMPSVKEGTVIEYKYKVSSPRISIDDILFQFSVPVNKLEVTVGTPEYYVYNKQLNLRAKFVPQIEETFKNTKVPFEYRINILAINEDNIPAIREEAFSGSISNYRSKMALELTATLNNMKQLTRSYTTSWEDVSKTIYESDHFGGQLGKFSIYKEDLDKALAGIEGDFEKAFAVEKLVKSKVKWNEGYGKYTSKGVRGAYKEGEGNSADINLMMVSMLRSQGVNANPVLVSTRNNGIPLFPTREGFNYVICSVQSGDAQLLLDATEEYSTENVLPTRVLNWQGRLIENNKVSRWIPLQPKKMSVSAAMLNVSINDDFSISGKLSKQLTNYNAYFYRNRYAKITSEDHMKSLEKDKGDIEINELTFNNADDVSKPVKISYEYELSDGIDEVGDKLYFSPLFFLATKENPFKLDEREYPVDFVIPNSDKYMVNIMLPEGYKVESLPNSEAVAFKDANVKFSYLVKQNGNFIQLKAQLDIVNPLILPSDYKDFKAFYGKIVEKQAEQIVLTKV</sequence>
<feature type="domain" description="Transglutaminase-like" evidence="1">
    <location>
        <begin position="302"/>
        <end position="376"/>
    </location>
</feature>
<reference evidence="3" key="1">
    <citation type="journal article" date="2019" name="Int. J. Syst. Evol. Microbiol.">
        <title>The Global Catalogue of Microorganisms (GCM) 10K type strain sequencing project: providing services to taxonomists for standard genome sequencing and annotation.</title>
        <authorList>
            <consortium name="The Broad Institute Genomics Platform"/>
            <consortium name="The Broad Institute Genome Sequencing Center for Infectious Disease"/>
            <person name="Wu L."/>
            <person name="Ma J."/>
        </authorList>
    </citation>
    <scope>NUCLEOTIDE SEQUENCE [LARGE SCALE GENOMIC DNA]</scope>
    <source>
        <strain evidence="3">CCUG 56098</strain>
    </source>
</reference>
<keyword evidence="3" id="KW-1185">Reference proteome</keyword>
<dbReference type="Gene3D" id="3.10.620.30">
    <property type="match status" value="1"/>
</dbReference>
<evidence type="ECO:0000259" key="1">
    <source>
        <dbReference type="Pfam" id="PF01841"/>
    </source>
</evidence>
<dbReference type="Proteomes" id="UP001597086">
    <property type="component" value="Unassembled WGS sequence"/>
</dbReference>
<dbReference type="Gene3D" id="2.60.120.1130">
    <property type="match status" value="1"/>
</dbReference>
<dbReference type="EMBL" id="JBHTKM010000063">
    <property type="protein sequence ID" value="MFD1017500.1"/>
    <property type="molecule type" value="Genomic_DNA"/>
</dbReference>
<organism evidence="2 3">
    <name type="scientific">Winogradskyella rapida</name>
    <dbReference type="NCBI Taxonomy" id="549701"/>
    <lineage>
        <taxon>Bacteria</taxon>
        <taxon>Pseudomonadati</taxon>
        <taxon>Bacteroidota</taxon>
        <taxon>Flavobacteriia</taxon>
        <taxon>Flavobacteriales</taxon>
        <taxon>Flavobacteriaceae</taxon>
        <taxon>Winogradskyella</taxon>
    </lineage>
</organism>
<gene>
    <name evidence="2" type="ORF">ACFQ13_16355</name>
</gene>
<dbReference type="InterPro" id="IPR002931">
    <property type="entry name" value="Transglutaminase-like"/>
</dbReference>
<evidence type="ECO:0000313" key="3">
    <source>
        <dbReference type="Proteomes" id="UP001597086"/>
    </source>
</evidence>
<name>A0ABW3KX33_9FLAO</name>
<comment type="caution">
    <text evidence="2">The sequence shown here is derived from an EMBL/GenBank/DDBJ whole genome shotgun (WGS) entry which is preliminary data.</text>
</comment>
<protein>
    <submittedName>
        <fullName evidence="2">Transglutaminase domain-containing protein</fullName>
    </submittedName>
</protein>
<evidence type="ECO:0000313" key="2">
    <source>
        <dbReference type="EMBL" id="MFD1017500.1"/>
    </source>
</evidence>
<dbReference type="RefSeq" id="WP_386119250.1">
    <property type="nucleotide sequence ID" value="NZ_JBHTKM010000063.1"/>
</dbReference>
<proteinExistence type="predicted"/>